<evidence type="ECO:0000313" key="4">
    <source>
        <dbReference type="EMBL" id="KAK7053374.1"/>
    </source>
</evidence>
<sequence length="411" mass="45398">MTLAYYPYRRQPLKGLYLAYQLFSTVFIRIPVWFMLSIPRSLRPRNSWDIKRSFMVRLVRHMVVLTSKTGPLREIPNHLAITPGLDVKGVWIDPVSPDYIVGELALWSRIANISPIRIPGYWLHKTSSTIDVGARPMPGEKVVLALHGGAYIRLSAHPSDPTAAIGRGLLEHVDSVHRVFSVEYRLSSSKPFPEENPFPAALVDALTAFKYLVHDVGFTPSDIIVEGDSAGGNLAHALTRYLVEYQNDLKPLGLGPPGSLILLSPWVDLGRSHTIDPKATVYKHAPSDYINTAAHHPMYPLVAFVGPHGTGAAEINPYISPASKDPAMKISFKGFPRTFIVAGGAEVLYDQIVTMKDKMIKDLGEGNGSAEGEGKVRFYEAKDGCHDYIPMLHEPESTETLKAIAEWLSLA</sequence>
<keyword evidence="2" id="KW-1133">Transmembrane helix</keyword>
<gene>
    <name evidence="4" type="ORF">VNI00_004000</name>
</gene>
<keyword evidence="1" id="KW-0378">Hydrolase</keyword>
<dbReference type="SUPFAM" id="SSF53474">
    <property type="entry name" value="alpha/beta-Hydrolases"/>
    <property type="match status" value="1"/>
</dbReference>
<dbReference type="Gene3D" id="3.40.50.1820">
    <property type="entry name" value="alpha/beta hydrolase"/>
    <property type="match status" value="1"/>
</dbReference>
<keyword evidence="2" id="KW-0812">Transmembrane</keyword>
<feature type="transmembrane region" description="Helical" evidence="2">
    <location>
        <begin position="15"/>
        <end position="36"/>
    </location>
</feature>
<keyword evidence="5" id="KW-1185">Reference proteome</keyword>
<dbReference type="PANTHER" id="PTHR48081">
    <property type="entry name" value="AB HYDROLASE SUPERFAMILY PROTEIN C4A8.06C"/>
    <property type="match status" value="1"/>
</dbReference>
<evidence type="ECO:0000259" key="3">
    <source>
        <dbReference type="Pfam" id="PF07859"/>
    </source>
</evidence>
<dbReference type="InterPro" id="IPR013094">
    <property type="entry name" value="AB_hydrolase_3"/>
</dbReference>
<comment type="caution">
    <text evidence="4">The sequence shown here is derived from an EMBL/GenBank/DDBJ whole genome shotgun (WGS) entry which is preliminary data.</text>
</comment>
<keyword evidence="2" id="KW-0472">Membrane</keyword>
<organism evidence="4 5">
    <name type="scientific">Paramarasmius palmivorus</name>
    <dbReference type="NCBI Taxonomy" id="297713"/>
    <lineage>
        <taxon>Eukaryota</taxon>
        <taxon>Fungi</taxon>
        <taxon>Dikarya</taxon>
        <taxon>Basidiomycota</taxon>
        <taxon>Agaricomycotina</taxon>
        <taxon>Agaricomycetes</taxon>
        <taxon>Agaricomycetidae</taxon>
        <taxon>Agaricales</taxon>
        <taxon>Marasmiineae</taxon>
        <taxon>Marasmiaceae</taxon>
        <taxon>Paramarasmius</taxon>
    </lineage>
</organism>
<dbReference type="Pfam" id="PF07859">
    <property type="entry name" value="Abhydrolase_3"/>
    <property type="match status" value="1"/>
</dbReference>
<dbReference type="PANTHER" id="PTHR48081:SF26">
    <property type="entry name" value="ALPHA_BETA HYDROLASE FOLD-3 DOMAIN-CONTAINING PROTEIN"/>
    <property type="match status" value="1"/>
</dbReference>
<protein>
    <recommendedName>
        <fullName evidence="3">Alpha/beta hydrolase fold-3 domain-containing protein</fullName>
    </recommendedName>
</protein>
<dbReference type="Proteomes" id="UP001383192">
    <property type="component" value="Unassembled WGS sequence"/>
</dbReference>
<dbReference type="InterPro" id="IPR050300">
    <property type="entry name" value="GDXG_lipolytic_enzyme"/>
</dbReference>
<dbReference type="InterPro" id="IPR029058">
    <property type="entry name" value="AB_hydrolase_fold"/>
</dbReference>
<dbReference type="EMBL" id="JAYKXP010000010">
    <property type="protein sequence ID" value="KAK7053374.1"/>
    <property type="molecule type" value="Genomic_DNA"/>
</dbReference>
<dbReference type="GO" id="GO:0016787">
    <property type="term" value="F:hydrolase activity"/>
    <property type="evidence" value="ECO:0007669"/>
    <property type="project" value="UniProtKB-KW"/>
</dbReference>
<accession>A0AAW0DND8</accession>
<evidence type="ECO:0000256" key="1">
    <source>
        <dbReference type="ARBA" id="ARBA00022801"/>
    </source>
</evidence>
<dbReference type="AlphaFoldDB" id="A0AAW0DND8"/>
<reference evidence="4 5" key="1">
    <citation type="submission" date="2024-01" db="EMBL/GenBank/DDBJ databases">
        <title>A draft genome for a cacao thread blight-causing isolate of Paramarasmius palmivorus.</title>
        <authorList>
            <person name="Baruah I.K."/>
            <person name="Bukari Y."/>
            <person name="Amoako-Attah I."/>
            <person name="Meinhardt L.W."/>
            <person name="Bailey B.A."/>
            <person name="Cohen S.P."/>
        </authorList>
    </citation>
    <scope>NUCLEOTIDE SEQUENCE [LARGE SCALE GENOMIC DNA]</scope>
    <source>
        <strain evidence="4 5">GH-12</strain>
    </source>
</reference>
<evidence type="ECO:0000313" key="5">
    <source>
        <dbReference type="Proteomes" id="UP001383192"/>
    </source>
</evidence>
<evidence type="ECO:0000256" key="2">
    <source>
        <dbReference type="SAM" id="Phobius"/>
    </source>
</evidence>
<name>A0AAW0DND8_9AGAR</name>
<proteinExistence type="predicted"/>
<feature type="domain" description="Alpha/beta hydrolase fold-3" evidence="3">
    <location>
        <begin position="143"/>
        <end position="359"/>
    </location>
</feature>